<dbReference type="GO" id="GO:0017004">
    <property type="term" value="P:cytochrome complex assembly"/>
    <property type="evidence" value="ECO:0007669"/>
    <property type="project" value="InterPro"/>
</dbReference>
<keyword evidence="3 6" id="KW-0812">Transmembrane</keyword>
<evidence type="ECO:0000256" key="2">
    <source>
        <dbReference type="ARBA" id="ARBA00006143"/>
    </source>
</evidence>
<evidence type="ECO:0000313" key="8">
    <source>
        <dbReference type="EMBL" id="KNX35890.1"/>
    </source>
</evidence>
<evidence type="ECO:0000259" key="7">
    <source>
        <dbReference type="Pfam" id="PF02683"/>
    </source>
</evidence>
<protein>
    <submittedName>
        <fullName evidence="8">Cytochrome C biogenesis protein ResC</fullName>
    </submittedName>
</protein>
<dbReference type="Pfam" id="PF02683">
    <property type="entry name" value="DsbD_TM"/>
    <property type="match status" value="1"/>
</dbReference>
<dbReference type="RefSeq" id="WP_050672154.1">
    <property type="nucleotide sequence ID" value="NZ_LAIR01000003.1"/>
</dbReference>
<dbReference type="GO" id="GO:0016020">
    <property type="term" value="C:membrane"/>
    <property type="evidence" value="ECO:0007669"/>
    <property type="project" value="UniProtKB-SubCell"/>
</dbReference>
<evidence type="ECO:0000256" key="3">
    <source>
        <dbReference type="ARBA" id="ARBA00022692"/>
    </source>
</evidence>
<dbReference type="PANTHER" id="PTHR31272:SF4">
    <property type="entry name" value="CYTOCHROME C-TYPE BIOGENESIS PROTEIN HI_1454-RELATED"/>
    <property type="match status" value="1"/>
</dbReference>
<dbReference type="STRING" id="1631356.VV01_21730"/>
<dbReference type="Proteomes" id="UP000037397">
    <property type="component" value="Unassembled WGS sequence"/>
</dbReference>
<comment type="subcellular location">
    <subcellularLocation>
        <location evidence="1">Membrane</location>
        <topology evidence="1">Multi-pass membrane protein</topology>
    </subcellularLocation>
</comment>
<evidence type="ECO:0000313" key="9">
    <source>
        <dbReference type="Proteomes" id="UP000037397"/>
    </source>
</evidence>
<organism evidence="8 9">
    <name type="scientific">Luteipulveratus halotolerans</name>
    <dbReference type="NCBI Taxonomy" id="1631356"/>
    <lineage>
        <taxon>Bacteria</taxon>
        <taxon>Bacillati</taxon>
        <taxon>Actinomycetota</taxon>
        <taxon>Actinomycetes</taxon>
        <taxon>Micrococcales</taxon>
        <taxon>Dermacoccaceae</taxon>
        <taxon>Luteipulveratus</taxon>
    </lineage>
</organism>
<feature type="domain" description="Cytochrome C biogenesis protein transmembrane" evidence="7">
    <location>
        <begin position="24"/>
        <end position="230"/>
    </location>
</feature>
<reference evidence="9" key="1">
    <citation type="submission" date="2015-03" db="EMBL/GenBank/DDBJ databases">
        <title>Luteipulveratus halotolerans sp. nov., a novel actinobacterium (Dermacoccaceae) from Sarawak, Malaysia.</title>
        <authorList>
            <person name="Juboi H."/>
            <person name="Basik A."/>
            <person name="Shamsul S.S."/>
            <person name="Arnold P."/>
            <person name="Schmitt E.K."/>
            <person name="Sanglier J.-J."/>
            <person name="Yeo T."/>
        </authorList>
    </citation>
    <scope>NUCLEOTIDE SEQUENCE [LARGE SCALE GENOMIC DNA]</scope>
    <source>
        <strain evidence="9">C296001</strain>
    </source>
</reference>
<evidence type="ECO:0000256" key="6">
    <source>
        <dbReference type="SAM" id="Phobius"/>
    </source>
</evidence>
<evidence type="ECO:0000256" key="1">
    <source>
        <dbReference type="ARBA" id="ARBA00004141"/>
    </source>
</evidence>
<feature type="transmembrane region" description="Helical" evidence="6">
    <location>
        <begin position="217"/>
        <end position="235"/>
    </location>
</feature>
<keyword evidence="4 6" id="KW-1133">Transmembrane helix</keyword>
<dbReference type="PATRIC" id="fig|1631356.3.peg.4388"/>
<dbReference type="InterPro" id="IPR051790">
    <property type="entry name" value="Cytochrome_c-biogenesis_DsbD"/>
</dbReference>
<comment type="caution">
    <text evidence="8">The sequence shown here is derived from an EMBL/GenBank/DDBJ whole genome shotgun (WGS) entry which is preliminary data.</text>
</comment>
<feature type="transmembrane region" description="Helical" evidence="6">
    <location>
        <begin position="20"/>
        <end position="44"/>
    </location>
</feature>
<feature type="transmembrane region" description="Helical" evidence="6">
    <location>
        <begin position="177"/>
        <end position="196"/>
    </location>
</feature>
<feature type="transmembrane region" description="Helical" evidence="6">
    <location>
        <begin position="100"/>
        <end position="117"/>
    </location>
</feature>
<dbReference type="OrthoDB" id="9803065at2"/>
<keyword evidence="5 6" id="KW-0472">Membrane</keyword>
<evidence type="ECO:0000256" key="5">
    <source>
        <dbReference type="ARBA" id="ARBA00023136"/>
    </source>
</evidence>
<keyword evidence="9" id="KW-1185">Reference proteome</keyword>
<sequence length="254" mass="25640">MTPIATAAADTGQVITSGALPVAALVAVAAGLISFASPCVLPLVPGFLGYVTGSGDPAGQARGRLLAGAALFVAGFSTIFIGGAAAFSSIGAVLIEHRVWLMRVGGILVIAMALAFLGQGPQRAWQPRWRPAAGLAGAPLLGAVFGIGWSPCMGPTLGTVLTLATATGDQSAVTRGVILATAYCLGLGLPFLGLAVGYSRLSGLSKWLRQHHRAVQALGGTLLLITGLLLVTGAWDTVTTTIQARLISGFTTIL</sequence>
<comment type="similarity">
    <text evidence="2">Belongs to the DsbD family.</text>
</comment>
<evidence type="ECO:0000256" key="4">
    <source>
        <dbReference type="ARBA" id="ARBA00022989"/>
    </source>
</evidence>
<dbReference type="EMBL" id="LAIR01000003">
    <property type="protein sequence ID" value="KNX35890.1"/>
    <property type="molecule type" value="Genomic_DNA"/>
</dbReference>
<dbReference type="AlphaFoldDB" id="A0A0L6CE64"/>
<proteinExistence type="inferred from homology"/>
<dbReference type="PANTHER" id="PTHR31272">
    <property type="entry name" value="CYTOCHROME C-TYPE BIOGENESIS PROTEIN HI_1454-RELATED"/>
    <property type="match status" value="1"/>
</dbReference>
<accession>A0A0L6CE64</accession>
<dbReference type="InterPro" id="IPR003834">
    <property type="entry name" value="Cyt_c_assmbl_TM_dom"/>
</dbReference>
<feature type="transmembrane region" description="Helical" evidence="6">
    <location>
        <begin position="65"/>
        <end position="94"/>
    </location>
</feature>
<name>A0A0L6CE64_9MICO</name>
<gene>
    <name evidence="8" type="ORF">VV01_21730</name>
</gene>